<gene>
    <name evidence="9" type="ORF">BKCO1_7200041</name>
</gene>
<keyword evidence="5 7" id="KW-0472">Membrane</keyword>
<feature type="transmembrane region" description="Helical" evidence="7">
    <location>
        <begin position="371"/>
        <end position="393"/>
    </location>
</feature>
<feature type="transmembrane region" description="Helical" evidence="7">
    <location>
        <begin position="502"/>
        <end position="520"/>
    </location>
</feature>
<dbReference type="AlphaFoldDB" id="A0A1J9RMR0"/>
<evidence type="ECO:0000256" key="1">
    <source>
        <dbReference type="ARBA" id="ARBA00004141"/>
    </source>
</evidence>
<comment type="caution">
    <text evidence="9">The sequence shown here is derived from an EMBL/GenBank/DDBJ whole genome shotgun (WGS) entry which is preliminary data.</text>
</comment>
<feature type="transmembrane region" description="Helical" evidence="7">
    <location>
        <begin position="122"/>
        <end position="146"/>
    </location>
</feature>
<evidence type="ECO:0000256" key="2">
    <source>
        <dbReference type="ARBA" id="ARBA00022448"/>
    </source>
</evidence>
<comment type="subcellular location">
    <subcellularLocation>
        <location evidence="1">Membrane</location>
        <topology evidence="1">Multi-pass membrane protein</topology>
    </subcellularLocation>
</comment>
<keyword evidence="3 7" id="KW-0812">Transmembrane</keyword>
<protein>
    <submittedName>
        <fullName evidence="9">Mfs multidrug transporter</fullName>
    </submittedName>
</protein>
<proteinExistence type="predicted"/>
<evidence type="ECO:0000313" key="9">
    <source>
        <dbReference type="EMBL" id="OJD29799.1"/>
    </source>
</evidence>
<dbReference type="PROSITE" id="PS50850">
    <property type="entry name" value="MFS"/>
    <property type="match status" value="1"/>
</dbReference>
<feature type="transmembrane region" description="Helical" evidence="7">
    <location>
        <begin position="26"/>
        <end position="51"/>
    </location>
</feature>
<name>A0A1J9RMR0_9PEZI</name>
<organism evidence="9 10">
    <name type="scientific">Diplodia corticola</name>
    <dbReference type="NCBI Taxonomy" id="236234"/>
    <lineage>
        <taxon>Eukaryota</taxon>
        <taxon>Fungi</taxon>
        <taxon>Dikarya</taxon>
        <taxon>Ascomycota</taxon>
        <taxon>Pezizomycotina</taxon>
        <taxon>Dothideomycetes</taxon>
        <taxon>Dothideomycetes incertae sedis</taxon>
        <taxon>Botryosphaeriales</taxon>
        <taxon>Botryosphaeriaceae</taxon>
        <taxon>Diplodia</taxon>
    </lineage>
</organism>
<dbReference type="Pfam" id="PF07690">
    <property type="entry name" value="MFS_1"/>
    <property type="match status" value="1"/>
</dbReference>
<feature type="domain" description="Major facilitator superfamily (MFS) profile" evidence="8">
    <location>
        <begin position="25"/>
        <end position="525"/>
    </location>
</feature>
<dbReference type="PANTHER" id="PTHR23504">
    <property type="entry name" value="MAJOR FACILITATOR SUPERFAMILY DOMAIN-CONTAINING PROTEIN 10"/>
    <property type="match status" value="1"/>
</dbReference>
<feature type="region of interest" description="Disordered" evidence="6">
    <location>
        <begin position="273"/>
        <end position="295"/>
    </location>
</feature>
<dbReference type="EMBL" id="MNUE01000072">
    <property type="protein sequence ID" value="OJD29799.1"/>
    <property type="molecule type" value="Genomic_DNA"/>
</dbReference>
<evidence type="ECO:0000313" key="10">
    <source>
        <dbReference type="Proteomes" id="UP000183809"/>
    </source>
</evidence>
<dbReference type="SUPFAM" id="SSF103473">
    <property type="entry name" value="MFS general substrate transporter"/>
    <property type="match status" value="1"/>
</dbReference>
<dbReference type="InterPro" id="IPR020846">
    <property type="entry name" value="MFS_dom"/>
</dbReference>
<feature type="transmembrane region" description="Helical" evidence="7">
    <location>
        <begin position="405"/>
        <end position="423"/>
    </location>
</feature>
<evidence type="ECO:0000259" key="8">
    <source>
        <dbReference type="PROSITE" id="PS50850"/>
    </source>
</evidence>
<dbReference type="InterPro" id="IPR011701">
    <property type="entry name" value="MFS"/>
</dbReference>
<keyword evidence="2" id="KW-0813">Transport</keyword>
<accession>A0A1J9RMR0</accession>
<feature type="region of interest" description="Disordered" evidence="6">
    <location>
        <begin position="530"/>
        <end position="597"/>
    </location>
</feature>
<dbReference type="GeneID" id="31019109"/>
<dbReference type="InterPro" id="IPR036259">
    <property type="entry name" value="MFS_trans_sf"/>
</dbReference>
<evidence type="ECO:0000256" key="4">
    <source>
        <dbReference type="ARBA" id="ARBA00022989"/>
    </source>
</evidence>
<feature type="transmembrane region" description="Helical" evidence="7">
    <location>
        <begin position="158"/>
        <end position="179"/>
    </location>
</feature>
<keyword evidence="4 7" id="KW-1133">Transmembrane helix</keyword>
<feature type="transmembrane region" description="Helical" evidence="7">
    <location>
        <begin position="199"/>
        <end position="221"/>
    </location>
</feature>
<dbReference type="Gene3D" id="1.20.1250.20">
    <property type="entry name" value="MFS general substrate transporter like domains"/>
    <property type="match status" value="1"/>
</dbReference>
<sequence>MSNCRASRRRSSVAPDGKVPFPSQQLFVLALCRIAEPIAFMSIFPYIYYMISSFGITKDEKQIAMYAGMVTSAFAFAEFMTGVMWGRLSDRFGRKPILLTGLAGTGLSMLMFGFAQNLPMALLARALGGLLNGNIGVLQTTVAEVVTVESQQPRAYSIMPFVWCLGSIIGSGLGGTLAQPAKGYPTVFLPGSLFDKFPYLLPNLVCAGVVCFSLIVGILFLEETHEDKKDRFDLGLEIGKWIMRKVRGQSEPELSLDAKKTYLEEACYLLAEESEDEQPPGYRSTEGSPRLPGISSAAALRTPPRAAPKPSMRSAFTPQVMLNIVGYGILAFHTISFEQLLPVLLSMPESSVPPSLPFKFLGGFALPTKTIGFILSAQGFFQMIVQIFIFPVVSRKFGPLKTFRAVIFAYPFLYTLTPYLTLLPETMRMSGVLLVLIWKVTAQSLAYPPLAIMLANSAPSKKVLGTLNGVAASSASLCRAFGPTVSGGIQSAGLSLGYSGLSWWTCAFVAIIGATESIWMREIKTRFEKSESEAPSDFQEDEEAGLGEPLNPAALSASNIASDGPPMQGGQTLYDGSVSDSDEEYGTVCHPTSKEHF</sequence>
<dbReference type="GO" id="GO:0022857">
    <property type="term" value="F:transmembrane transporter activity"/>
    <property type="evidence" value="ECO:0007669"/>
    <property type="project" value="InterPro"/>
</dbReference>
<feature type="transmembrane region" description="Helical" evidence="7">
    <location>
        <begin position="63"/>
        <end position="85"/>
    </location>
</feature>
<feature type="transmembrane region" description="Helical" evidence="7">
    <location>
        <begin position="320"/>
        <end position="337"/>
    </location>
</feature>
<evidence type="ECO:0000256" key="5">
    <source>
        <dbReference type="ARBA" id="ARBA00023136"/>
    </source>
</evidence>
<dbReference type="Proteomes" id="UP000183809">
    <property type="component" value="Unassembled WGS sequence"/>
</dbReference>
<evidence type="ECO:0000256" key="6">
    <source>
        <dbReference type="SAM" id="MobiDB-lite"/>
    </source>
</evidence>
<dbReference type="GO" id="GO:0016020">
    <property type="term" value="C:membrane"/>
    <property type="evidence" value="ECO:0007669"/>
    <property type="project" value="UniProtKB-SubCell"/>
</dbReference>
<reference evidence="9 10" key="1">
    <citation type="submission" date="2016-10" db="EMBL/GenBank/DDBJ databases">
        <title>Proteomics and genomics reveal pathogen-plant mechanisms compatible with a hemibiotrophic lifestyle of Diplodia corticola.</title>
        <authorList>
            <person name="Fernandes I."/>
            <person name="De Jonge R."/>
            <person name="Van De Peer Y."/>
            <person name="Devreese B."/>
            <person name="Alves A."/>
            <person name="Esteves A.C."/>
        </authorList>
    </citation>
    <scope>NUCLEOTIDE SEQUENCE [LARGE SCALE GENOMIC DNA]</scope>
    <source>
        <strain evidence="9 10">CBS 112549</strain>
    </source>
</reference>
<dbReference type="RefSeq" id="XP_020126059.1">
    <property type="nucleotide sequence ID" value="XM_020278848.1"/>
</dbReference>
<dbReference type="PANTHER" id="PTHR23504:SF15">
    <property type="entry name" value="MAJOR FACILITATOR SUPERFAMILY (MFS) PROFILE DOMAIN-CONTAINING PROTEIN"/>
    <property type="match status" value="1"/>
</dbReference>
<evidence type="ECO:0000256" key="7">
    <source>
        <dbReference type="SAM" id="Phobius"/>
    </source>
</evidence>
<keyword evidence="10" id="KW-1185">Reference proteome</keyword>
<dbReference type="OrthoDB" id="10262656at2759"/>
<evidence type="ECO:0000256" key="3">
    <source>
        <dbReference type="ARBA" id="ARBA00022692"/>
    </source>
</evidence>
<feature type="transmembrane region" description="Helical" evidence="7">
    <location>
        <begin position="97"/>
        <end position="116"/>
    </location>
</feature>